<proteinExistence type="predicted"/>
<gene>
    <name evidence="3" type="ORF">ECRASSUSDP1_LOCUS7571</name>
</gene>
<dbReference type="Proteomes" id="UP001295684">
    <property type="component" value="Unassembled WGS sequence"/>
</dbReference>
<dbReference type="EMBL" id="CAMPGE010007380">
    <property type="protein sequence ID" value="CAI2366298.1"/>
    <property type="molecule type" value="Genomic_DNA"/>
</dbReference>
<keyword evidence="1" id="KW-0175">Coiled coil</keyword>
<keyword evidence="4" id="KW-1185">Reference proteome</keyword>
<name>A0AAD1XC03_EUPCR</name>
<feature type="region of interest" description="Disordered" evidence="2">
    <location>
        <begin position="74"/>
        <end position="107"/>
    </location>
</feature>
<evidence type="ECO:0000256" key="1">
    <source>
        <dbReference type="SAM" id="Coils"/>
    </source>
</evidence>
<accession>A0AAD1XC03</accession>
<evidence type="ECO:0000313" key="4">
    <source>
        <dbReference type="Proteomes" id="UP001295684"/>
    </source>
</evidence>
<reference evidence="3" key="1">
    <citation type="submission" date="2023-07" db="EMBL/GenBank/DDBJ databases">
        <authorList>
            <consortium name="AG Swart"/>
            <person name="Singh M."/>
            <person name="Singh A."/>
            <person name="Seah K."/>
            <person name="Emmerich C."/>
        </authorList>
    </citation>
    <scope>NUCLEOTIDE SEQUENCE</scope>
    <source>
        <strain evidence="3">DP1</strain>
    </source>
</reference>
<sequence>MKSYKATKRIMSSEYLRGSKKALAGTKLTSLGKSDTLSRTKILSMRSITPEGLATKNGRKHQCSFSYVSKNKTPGAMKSTKYPLKSSFKPSKSSKSREDLRNKKSGSIGTKLAVKSAKILSQAKNRSNTLYSLQCSKSKLEISSSTPSKEPSLHERCRILKRENTCLEKNLEQMQGYKKETELLTKLLLEILPILKAQYNLEEYQSKDFRTGDIACMKSLLSRLKHLKTSKFFSTASSDEDLKLKLKVDAYEKTAKNDQKVIAILKNKEKGLEQRIRELEKANREVGALKKSMERKDEKLREVMRYNTVLKAKLECFSEENLEANTDFQPCIISACKYDKILDEEDTNCNKSFESSPEFDSESLMSTDENYIGEVVEKAKQISPLKTSSMCKKTRKLNNKSAIGPRNLELRQCDQSSTTVGYEISSSSHLHRMLGSPGDSIPSQKSSIYKRKYRFMKEIPTLNERKY</sequence>
<organism evidence="3 4">
    <name type="scientific">Euplotes crassus</name>
    <dbReference type="NCBI Taxonomy" id="5936"/>
    <lineage>
        <taxon>Eukaryota</taxon>
        <taxon>Sar</taxon>
        <taxon>Alveolata</taxon>
        <taxon>Ciliophora</taxon>
        <taxon>Intramacronucleata</taxon>
        <taxon>Spirotrichea</taxon>
        <taxon>Hypotrichia</taxon>
        <taxon>Euplotida</taxon>
        <taxon>Euplotidae</taxon>
        <taxon>Moneuplotes</taxon>
    </lineage>
</organism>
<protein>
    <submittedName>
        <fullName evidence="3">Uncharacterized protein</fullName>
    </submittedName>
</protein>
<evidence type="ECO:0000313" key="3">
    <source>
        <dbReference type="EMBL" id="CAI2366298.1"/>
    </source>
</evidence>
<comment type="caution">
    <text evidence="3">The sequence shown here is derived from an EMBL/GenBank/DDBJ whole genome shotgun (WGS) entry which is preliminary data.</text>
</comment>
<evidence type="ECO:0000256" key="2">
    <source>
        <dbReference type="SAM" id="MobiDB-lite"/>
    </source>
</evidence>
<feature type="coiled-coil region" evidence="1">
    <location>
        <begin position="262"/>
        <end position="299"/>
    </location>
</feature>
<dbReference type="AlphaFoldDB" id="A0AAD1XC03"/>